<evidence type="ECO:0000313" key="6">
    <source>
        <dbReference type="EMBL" id="SHG79641.1"/>
    </source>
</evidence>
<protein>
    <submittedName>
        <fullName evidence="6">DNA-binding transcriptional regulator, LysR family</fullName>
    </submittedName>
</protein>
<keyword evidence="2" id="KW-0805">Transcription regulation</keyword>
<keyword evidence="3 6" id="KW-0238">DNA-binding</keyword>
<evidence type="ECO:0000256" key="3">
    <source>
        <dbReference type="ARBA" id="ARBA00023125"/>
    </source>
</evidence>
<evidence type="ECO:0000256" key="2">
    <source>
        <dbReference type="ARBA" id="ARBA00023015"/>
    </source>
</evidence>
<dbReference type="Gene3D" id="3.40.190.290">
    <property type="match status" value="1"/>
</dbReference>
<feature type="domain" description="HTH lysR-type" evidence="5">
    <location>
        <begin position="11"/>
        <end position="65"/>
    </location>
</feature>
<dbReference type="InterPro" id="IPR058163">
    <property type="entry name" value="LysR-type_TF_proteobact-type"/>
</dbReference>
<dbReference type="PANTHER" id="PTHR30537">
    <property type="entry name" value="HTH-TYPE TRANSCRIPTIONAL REGULATOR"/>
    <property type="match status" value="1"/>
</dbReference>
<organism evidence="6 7">
    <name type="scientific">Pollutimonas bauzanensis</name>
    <dbReference type="NCBI Taxonomy" id="658167"/>
    <lineage>
        <taxon>Bacteria</taxon>
        <taxon>Pseudomonadati</taxon>
        <taxon>Pseudomonadota</taxon>
        <taxon>Betaproteobacteria</taxon>
        <taxon>Burkholderiales</taxon>
        <taxon>Alcaligenaceae</taxon>
        <taxon>Pollutimonas</taxon>
    </lineage>
</organism>
<dbReference type="GO" id="GO:0003700">
    <property type="term" value="F:DNA-binding transcription factor activity"/>
    <property type="evidence" value="ECO:0007669"/>
    <property type="project" value="InterPro"/>
</dbReference>
<accession>A0A1M5MQQ3</accession>
<keyword evidence="7" id="KW-1185">Reference proteome</keyword>
<dbReference type="InterPro" id="IPR036390">
    <property type="entry name" value="WH_DNA-bd_sf"/>
</dbReference>
<dbReference type="PANTHER" id="PTHR30537:SF5">
    <property type="entry name" value="HTH-TYPE TRANSCRIPTIONAL ACTIVATOR TTDR-RELATED"/>
    <property type="match status" value="1"/>
</dbReference>
<evidence type="ECO:0000256" key="4">
    <source>
        <dbReference type="ARBA" id="ARBA00023163"/>
    </source>
</evidence>
<dbReference type="PROSITE" id="PS50931">
    <property type="entry name" value="HTH_LYSR"/>
    <property type="match status" value="1"/>
</dbReference>
<dbReference type="STRING" id="658167.SAMN04488135_101293"/>
<comment type="similarity">
    <text evidence="1">Belongs to the LysR transcriptional regulatory family.</text>
</comment>
<dbReference type="Pfam" id="PF00126">
    <property type="entry name" value="HTH_1"/>
    <property type="match status" value="1"/>
</dbReference>
<dbReference type="GO" id="GO:0043565">
    <property type="term" value="F:sequence-specific DNA binding"/>
    <property type="evidence" value="ECO:0007669"/>
    <property type="project" value="TreeGrafter"/>
</dbReference>
<evidence type="ECO:0000256" key="1">
    <source>
        <dbReference type="ARBA" id="ARBA00009437"/>
    </source>
</evidence>
<dbReference type="AlphaFoldDB" id="A0A1M5MQQ3"/>
<evidence type="ECO:0000313" key="7">
    <source>
        <dbReference type="Proteomes" id="UP000184226"/>
    </source>
</evidence>
<dbReference type="Gene3D" id="1.10.10.10">
    <property type="entry name" value="Winged helix-like DNA-binding domain superfamily/Winged helix DNA-binding domain"/>
    <property type="match status" value="1"/>
</dbReference>
<reference evidence="6 7" key="1">
    <citation type="submission" date="2016-11" db="EMBL/GenBank/DDBJ databases">
        <authorList>
            <person name="Jaros S."/>
            <person name="Januszkiewicz K."/>
            <person name="Wedrychowicz H."/>
        </authorList>
    </citation>
    <scope>NUCLEOTIDE SEQUENCE [LARGE SCALE GENOMIC DNA]</scope>
    <source>
        <strain evidence="6 7">CGMCC 1.10190</strain>
    </source>
</reference>
<dbReference type="InterPro" id="IPR005119">
    <property type="entry name" value="LysR_subst-bd"/>
</dbReference>
<dbReference type="SUPFAM" id="SSF53850">
    <property type="entry name" value="Periplasmic binding protein-like II"/>
    <property type="match status" value="1"/>
</dbReference>
<evidence type="ECO:0000259" key="5">
    <source>
        <dbReference type="PROSITE" id="PS50931"/>
    </source>
</evidence>
<dbReference type="RefSeq" id="WP_073101270.1">
    <property type="nucleotide sequence ID" value="NZ_FQXE01000001.1"/>
</dbReference>
<gene>
    <name evidence="6" type="ORF">SAMN04488135_101293</name>
</gene>
<sequence>MTSPRTVNAARWLITFAKIVESGGISAAARALGQDKAVTSRQLRDLESSMGLRLLNRSTRHISLTDVGVAIYERAVRIVQEIDGVQADAEQFLIQPSGVLTISTSVAFGRLHVTPLLAEFSALYPQLGIDLCLLDRYVDLVEEGYDLLLRLCDAPPLSLSAQRVCELSYSLVATEHVLEKGPPVRVPLDLAQHNCLFYGFRNHRTMWSMVKDQVRHQVEVTNLLSVNNSEAVRDLALNGMGIALLPDFAIARDIASGDLRRVLSDYTISGSLGDALYLVHMPGRYLPAKTRVFIDFLKERWMPAPPWQLTSSPASR</sequence>
<proteinExistence type="inferred from homology"/>
<dbReference type="SUPFAM" id="SSF46785">
    <property type="entry name" value="Winged helix' DNA-binding domain"/>
    <property type="match status" value="1"/>
</dbReference>
<keyword evidence="4" id="KW-0804">Transcription</keyword>
<name>A0A1M5MQQ3_9BURK</name>
<dbReference type="Pfam" id="PF03466">
    <property type="entry name" value="LysR_substrate"/>
    <property type="match status" value="1"/>
</dbReference>
<dbReference type="InterPro" id="IPR000847">
    <property type="entry name" value="LysR_HTH_N"/>
</dbReference>
<dbReference type="EMBL" id="FQXE01000001">
    <property type="protein sequence ID" value="SHG79641.1"/>
    <property type="molecule type" value="Genomic_DNA"/>
</dbReference>
<dbReference type="Proteomes" id="UP000184226">
    <property type="component" value="Unassembled WGS sequence"/>
</dbReference>
<dbReference type="GO" id="GO:0006351">
    <property type="term" value="P:DNA-templated transcription"/>
    <property type="evidence" value="ECO:0007669"/>
    <property type="project" value="TreeGrafter"/>
</dbReference>
<dbReference type="CDD" id="cd08422">
    <property type="entry name" value="PBP2_CrgA_like"/>
    <property type="match status" value="1"/>
</dbReference>
<dbReference type="InterPro" id="IPR036388">
    <property type="entry name" value="WH-like_DNA-bd_sf"/>
</dbReference>
<dbReference type="OrthoDB" id="116299at2"/>